<gene>
    <name evidence="1" type="ORF">A4U43_C01F17870</name>
</gene>
<dbReference type="EMBL" id="CM007381">
    <property type="protein sequence ID" value="ONK80453.1"/>
    <property type="molecule type" value="Genomic_DNA"/>
</dbReference>
<feature type="non-terminal residue" evidence="1">
    <location>
        <position position="63"/>
    </location>
</feature>
<dbReference type="AlphaFoldDB" id="A0A5P1FRZ0"/>
<proteinExistence type="predicted"/>
<evidence type="ECO:0000313" key="2">
    <source>
        <dbReference type="Proteomes" id="UP000243459"/>
    </source>
</evidence>
<dbReference type="Gramene" id="ONK80453">
    <property type="protein sequence ID" value="ONK80453"/>
    <property type="gene ID" value="A4U43_C01F17870"/>
</dbReference>
<keyword evidence="2" id="KW-1185">Reference proteome</keyword>
<name>A0A5P1FRZ0_ASPOF</name>
<dbReference type="Proteomes" id="UP000243459">
    <property type="component" value="Chromosome 1"/>
</dbReference>
<protein>
    <submittedName>
        <fullName evidence="1">Uncharacterized protein</fullName>
    </submittedName>
</protein>
<accession>A0A5P1FRZ0</accession>
<reference evidence="2" key="1">
    <citation type="journal article" date="2017" name="Nat. Commun.">
        <title>The asparagus genome sheds light on the origin and evolution of a young Y chromosome.</title>
        <authorList>
            <person name="Harkess A."/>
            <person name="Zhou J."/>
            <person name="Xu C."/>
            <person name="Bowers J.E."/>
            <person name="Van der Hulst R."/>
            <person name="Ayyampalayam S."/>
            <person name="Mercati F."/>
            <person name="Riccardi P."/>
            <person name="McKain M.R."/>
            <person name="Kakrana A."/>
            <person name="Tang H."/>
            <person name="Ray J."/>
            <person name="Groenendijk J."/>
            <person name="Arikit S."/>
            <person name="Mathioni S.M."/>
            <person name="Nakano M."/>
            <person name="Shan H."/>
            <person name="Telgmann-Rauber A."/>
            <person name="Kanno A."/>
            <person name="Yue Z."/>
            <person name="Chen H."/>
            <person name="Li W."/>
            <person name="Chen Y."/>
            <person name="Xu X."/>
            <person name="Zhang Y."/>
            <person name="Luo S."/>
            <person name="Chen H."/>
            <person name="Gao J."/>
            <person name="Mao Z."/>
            <person name="Pires J.C."/>
            <person name="Luo M."/>
            <person name="Kudrna D."/>
            <person name="Wing R.A."/>
            <person name="Meyers B.C."/>
            <person name="Yi K."/>
            <person name="Kong H."/>
            <person name="Lavrijsen P."/>
            <person name="Sunseri F."/>
            <person name="Falavigna A."/>
            <person name="Ye Y."/>
            <person name="Leebens-Mack J.H."/>
            <person name="Chen G."/>
        </authorList>
    </citation>
    <scope>NUCLEOTIDE SEQUENCE [LARGE SCALE GENOMIC DNA]</scope>
    <source>
        <strain evidence="2">cv. DH0086</strain>
    </source>
</reference>
<sequence length="63" mass="6685">MKPRRLKGHNAAATCCIAAALAPGRSWLRPAGRLHVLVAISDAKMSSFTIGRAKEQSPLSVQS</sequence>
<evidence type="ECO:0000313" key="1">
    <source>
        <dbReference type="EMBL" id="ONK80453.1"/>
    </source>
</evidence>
<organism evidence="1 2">
    <name type="scientific">Asparagus officinalis</name>
    <name type="common">Garden asparagus</name>
    <dbReference type="NCBI Taxonomy" id="4686"/>
    <lineage>
        <taxon>Eukaryota</taxon>
        <taxon>Viridiplantae</taxon>
        <taxon>Streptophyta</taxon>
        <taxon>Embryophyta</taxon>
        <taxon>Tracheophyta</taxon>
        <taxon>Spermatophyta</taxon>
        <taxon>Magnoliopsida</taxon>
        <taxon>Liliopsida</taxon>
        <taxon>Asparagales</taxon>
        <taxon>Asparagaceae</taxon>
        <taxon>Asparagoideae</taxon>
        <taxon>Asparagus</taxon>
    </lineage>
</organism>